<feature type="chain" id="PRO_5046763993" description="Erythromycin esterase" evidence="1">
    <location>
        <begin position="19"/>
        <end position="137"/>
    </location>
</feature>
<sequence length="137" mass="15588">MKKTLLPVLLCCTVAAFAQTPEQWKSISTEIDPTAKTAIDEIVRRIGDKRVVAIGEETHGTADYYKFRYALTRKLIEEKGFTVFVLENPHEDMASLQAGLGKAPLDTLMRRHLFEIYQSAEMKEFLQWLQASPQGKK</sequence>
<evidence type="ECO:0008006" key="4">
    <source>
        <dbReference type="Google" id="ProtNLM"/>
    </source>
</evidence>
<dbReference type="SUPFAM" id="SSF159501">
    <property type="entry name" value="EreA/ChaN-like"/>
    <property type="match status" value="1"/>
</dbReference>
<gene>
    <name evidence="2" type="ORF">WJU22_14640</name>
</gene>
<dbReference type="EMBL" id="CP150096">
    <property type="protein sequence ID" value="WZN44135.1"/>
    <property type="molecule type" value="Genomic_DNA"/>
</dbReference>
<dbReference type="Gene3D" id="3.40.1660.10">
    <property type="entry name" value="EreA-like (biosynthetic domain)"/>
    <property type="match status" value="1"/>
</dbReference>
<evidence type="ECO:0000313" key="2">
    <source>
        <dbReference type="EMBL" id="WZN44135.1"/>
    </source>
</evidence>
<dbReference type="RefSeq" id="WP_341838927.1">
    <property type="nucleotide sequence ID" value="NZ_CP149792.1"/>
</dbReference>
<organism evidence="2 3">
    <name type="scientific">Chitinophaga caseinilytica</name>
    <dbReference type="NCBI Taxonomy" id="2267521"/>
    <lineage>
        <taxon>Bacteria</taxon>
        <taxon>Pseudomonadati</taxon>
        <taxon>Bacteroidota</taxon>
        <taxon>Chitinophagia</taxon>
        <taxon>Chitinophagales</taxon>
        <taxon>Chitinophagaceae</taxon>
        <taxon>Chitinophaga</taxon>
    </lineage>
</organism>
<accession>A0ABZ2YYG3</accession>
<protein>
    <recommendedName>
        <fullName evidence="4">Erythromycin esterase</fullName>
    </recommendedName>
</protein>
<proteinExistence type="predicted"/>
<dbReference type="Proteomes" id="UP001449657">
    <property type="component" value="Chromosome"/>
</dbReference>
<dbReference type="PANTHER" id="PTHR31299">
    <property type="entry name" value="ESTERASE, PUTATIVE (AFU_ORTHOLOGUE AFUA_1G05850)-RELATED"/>
    <property type="match status" value="1"/>
</dbReference>
<dbReference type="PANTHER" id="PTHR31299:SF0">
    <property type="entry name" value="ESTERASE, PUTATIVE (AFU_ORTHOLOGUE AFUA_1G05850)-RELATED"/>
    <property type="match status" value="1"/>
</dbReference>
<dbReference type="InterPro" id="IPR052036">
    <property type="entry name" value="Hydrolase/PRTase-associated"/>
</dbReference>
<dbReference type="Gene3D" id="3.30.1870.10">
    <property type="entry name" value="EreA-like, domain 2"/>
    <property type="match status" value="1"/>
</dbReference>
<evidence type="ECO:0000256" key="1">
    <source>
        <dbReference type="SAM" id="SignalP"/>
    </source>
</evidence>
<evidence type="ECO:0000313" key="3">
    <source>
        <dbReference type="Proteomes" id="UP001449657"/>
    </source>
</evidence>
<feature type="signal peptide" evidence="1">
    <location>
        <begin position="1"/>
        <end position="18"/>
    </location>
</feature>
<keyword evidence="1" id="KW-0732">Signal</keyword>
<name>A0ABZ2YYG3_9BACT</name>
<keyword evidence="3" id="KW-1185">Reference proteome</keyword>
<reference evidence="2 3" key="1">
    <citation type="submission" date="2024-03" db="EMBL/GenBank/DDBJ databases">
        <title>Chitinophaga caseinilytica sp. nov., a casein hydrolysing bacterium isolated from forest soil.</title>
        <authorList>
            <person name="Lee D.S."/>
            <person name="Han D.M."/>
            <person name="Baek J.H."/>
            <person name="Choi D.G."/>
            <person name="Jeon J.H."/>
            <person name="Jeon C.O."/>
        </authorList>
    </citation>
    <scope>NUCLEOTIDE SEQUENCE [LARGE SCALE GENOMIC DNA]</scope>
    <source>
        <strain evidence="2 3">KACC 19118</strain>
    </source>
</reference>